<dbReference type="SUPFAM" id="SSF50630">
    <property type="entry name" value="Acid proteases"/>
    <property type="match status" value="1"/>
</dbReference>
<protein>
    <submittedName>
        <fullName evidence="14">Penicillopepsin</fullName>
    </submittedName>
</protein>
<dbReference type="Proteomes" id="UP001301958">
    <property type="component" value="Unassembled WGS sequence"/>
</dbReference>
<accession>A0AAN7GPI0</accession>
<keyword evidence="4" id="KW-0645">Protease</keyword>
<keyword evidence="3" id="KW-0964">Secreted</keyword>
<dbReference type="InterPro" id="IPR033121">
    <property type="entry name" value="PEPTIDASE_A1"/>
</dbReference>
<comment type="subcellular location">
    <subcellularLocation>
        <location evidence="1">Secreted</location>
    </subcellularLocation>
</comment>
<feature type="signal peptide" evidence="12">
    <location>
        <begin position="1"/>
        <end position="21"/>
    </location>
</feature>
<feature type="domain" description="Peptidase A1" evidence="13">
    <location>
        <begin position="118"/>
        <end position="433"/>
    </location>
</feature>
<dbReference type="CDD" id="cd06097">
    <property type="entry name" value="Aspergillopepsin_like"/>
    <property type="match status" value="1"/>
</dbReference>
<evidence type="ECO:0000256" key="1">
    <source>
        <dbReference type="ARBA" id="ARBA00004613"/>
    </source>
</evidence>
<feature type="chain" id="PRO_5043017799" evidence="12">
    <location>
        <begin position="22"/>
        <end position="436"/>
    </location>
</feature>
<name>A0AAN7GPI0_9PEZI</name>
<dbReference type="GO" id="GO:0006508">
    <property type="term" value="P:proteolysis"/>
    <property type="evidence" value="ECO:0007669"/>
    <property type="project" value="UniProtKB-KW"/>
</dbReference>
<reference evidence="14" key="1">
    <citation type="journal article" date="2023" name="Mol. Phylogenet. Evol.">
        <title>Genome-scale phylogeny and comparative genomics of the fungal order Sordariales.</title>
        <authorList>
            <person name="Hensen N."/>
            <person name="Bonometti L."/>
            <person name="Westerberg I."/>
            <person name="Brannstrom I.O."/>
            <person name="Guillou S."/>
            <person name="Cros-Aarteil S."/>
            <person name="Calhoun S."/>
            <person name="Haridas S."/>
            <person name="Kuo A."/>
            <person name="Mondo S."/>
            <person name="Pangilinan J."/>
            <person name="Riley R."/>
            <person name="LaButti K."/>
            <person name="Andreopoulos B."/>
            <person name="Lipzen A."/>
            <person name="Chen C."/>
            <person name="Yan M."/>
            <person name="Daum C."/>
            <person name="Ng V."/>
            <person name="Clum A."/>
            <person name="Steindorff A."/>
            <person name="Ohm R.A."/>
            <person name="Martin F."/>
            <person name="Silar P."/>
            <person name="Natvig D.O."/>
            <person name="Lalanne C."/>
            <person name="Gautier V."/>
            <person name="Ament-Velasquez S.L."/>
            <person name="Kruys A."/>
            <person name="Hutchinson M.I."/>
            <person name="Powell A.J."/>
            <person name="Barry K."/>
            <person name="Miller A.N."/>
            <person name="Grigoriev I.V."/>
            <person name="Debuchy R."/>
            <person name="Gladieux P."/>
            <person name="Hiltunen Thoren M."/>
            <person name="Johannesson H."/>
        </authorList>
    </citation>
    <scope>NUCLEOTIDE SEQUENCE</scope>
    <source>
        <strain evidence="14">CBS 990.96</strain>
    </source>
</reference>
<evidence type="ECO:0000256" key="12">
    <source>
        <dbReference type="SAM" id="SignalP"/>
    </source>
</evidence>
<evidence type="ECO:0000256" key="4">
    <source>
        <dbReference type="ARBA" id="ARBA00022670"/>
    </source>
</evidence>
<dbReference type="GO" id="GO:0004190">
    <property type="term" value="F:aspartic-type endopeptidase activity"/>
    <property type="evidence" value="ECO:0007669"/>
    <property type="project" value="UniProtKB-KW"/>
</dbReference>
<reference evidence="14" key="2">
    <citation type="submission" date="2023-05" db="EMBL/GenBank/DDBJ databases">
        <authorList>
            <consortium name="Lawrence Berkeley National Laboratory"/>
            <person name="Steindorff A."/>
            <person name="Hensen N."/>
            <person name="Bonometti L."/>
            <person name="Westerberg I."/>
            <person name="Brannstrom I.O."/>
            <person name="Guillou S."/>
            <person name="Cros-Aarteil S."/>
            <person name="Calhoun S."/>
            <person name="Haridas S."/>
            <person name="Kuo A."/>
            <person name="Mondo S."/>
            <person name="Pangilinan J."/>
            <person name="Riley R."/>
            <person name="Labutti K."/>
            <person name="Andreopoulos B."/>
            <person name="Lipzen A."/>
            <person name="Chen C."/>
            <person name="Yanf M."/>
            <person name="Daum C."/>
            <person name="Ng V."/>
            <person name="Clum A."/>
            <person name="Ohm R."/>
            <person name="Martin F."/>
            <person name="Silar P."/>
            <person name="Natvig D."/>
            <person name="Lalanne C."/>
            <person name="Gautier V."/>
            <person name="Ament-Velasquez S.L."/>
            <person name="Kruys A."/>
            <person name="Hutchinson M.I."/>
            <person name="Powell A.J."/>
            <person name="Barry K."/>
            <person name="Miller A.N."/>
            <person name="Grigoriev I.V."/>
            <person name="Debuchy R."/>
            <person name="Gladieux P."/>
            <person name="Thoren M.H."/>
            <person name="Johannesson H."/>
        </authorList>
    </citation>
    <scope>NUCLEOTIDE SEQUENCE</scope>
    <source>
        <strain evidence="14">CBS 990.96</strain>
    </source>
</reference>
<dbReference type="Pfam" id="PF00026">
    <property type="entry name" value="Asp"/>
    <property type="match status" value="1"/>
</dbReference>
<evidence type="ECO:0000313" key="14">
    <source>
        <dbReference type="EMBL" id="KAK4223921.1"/>
    </source>
</evidence>
<comment type="caution">
    <text evidence="14">The sequence shown here is derived from an EMBL/GenBank/DDBJ whole genome shotgun (WGS) entry which is preliminary data.</text>
</comment>
<evidence type="ECO:0000256" key="6">
    <source>
        <dbReference type="ARBA" id="ARBA00022750"/>
    </source>
</evidence>
<gene>
    <name evidence="14" type="ORF">QBC38DRAFT_512060</name>
</gene>
<keyword evidence="15" id="KW-1185">Reference proteome</keyword>
<evidence type="ECO:0000256" key="8">
    <source>
        <dbReference type="ARBA" id="ARBA00023145"/>
    </source>
</evidence>
<evidence type="ECO:0000256" key="5">
    <source>
        <dbReference type="ARBA" id="ARBA00022729"/>
    </source>
</evidence>
<evidence type="ECO:0000259" key="13">
    <source>
        <dbReference type="PROSITE" id="PS51767"/>
    </source>
</evidence>
<dbReference type="InterPro" id="IPR034163">
    <property type="entry name" value="Aspergillopepsin-like_cat_dom"/>
</dbReference>
<keyword evidence="6" id="KW-0064">Aspartyl protease</keyword>
<dbReference type="InterPro" id="IPR001461">
    <property type="entry name" value="Aspartic_peptidase_A1"/>
</dbReference>
<evidence type="ECO:0000256" key="3">
    <source>
        <dbReference type="ARBA" id="ARBA00022525"/>
    </source>
</evidence>
<dbReference type="PROSITE" id="PS51767">
    <property type="entry name" value="PEPTIDASE_A1"/>
    <property type="match status" value="1"/>
</dbReference>
<keyword evidence="5 12" id="KW-0732">Signal</keyword>
<evidence type="ECO:0000313" key="15">
    <source>
        <dbReference type="Proteomes" id="UP001301958"/>
    </source>
</evidence>
<sequence length="436" mass="47551">MSFSLLNLVLLGLLLPSWTSALPNKIQKRSSFKIDRVKNTNFKGHNGPRSLLKTYRKYQMTVSQQLLTAVANQEKEEEPQALSRRWISKSTKPALNPNSKVANYGLVAATPQLGDIEFLSPIIIGGQTINVDFDSGSADLWVFSTQLPAASTKGHQVFDHTKSKTFKLLPDQSFTIKYGDGSTASGIVGTDTVQVGGVTVTNQAIELATSVSSAFVDDVPNSGLLGLAYSKLNQVKPTKQKTFFENLMSDLAEPVWTADLRRNKVGAYEFGRIDTEKFEGENMRWVEANTADGFWQFSTTGYAVGGGSEGGKLKKLSGGEASTIVDTGTTLMLVAVEVAEGYYKEVKGAENKPELGGWVFPCESELPDLWVDVGRGKYLARIRGEDINFTELKGNLCYGGIQPTTSKQQIWGDVFFRSQFVVFHGGNSSLGMAPHA</sequence>
<keyword evidence="11" id="KW-1015">Disulfide bond</keyword>
<dbReference type="PANTHER" id="PTHR47966">
    <property type="entry name" value="BETA-SITE APP-CLEAVING ENZYME, ISOFORM A-RELATED"/>
    <property type="match status" value="1"/>
</dbReference>
<evidence type="ECO:0000256" key="10">
    <source>
        <dbReference type="PIRSR" id="PIRSR601461-1"/>
    </source>
</evidence>
<dbReference type="PANTHER" id="PTHR47966:SF23">
    <property type="entry name" value="ASPARTIC ENDOPEPTIDASE, PUTATIVE (AFU_ORTHOLOGUE AFUA_2G15950)-RELATED"/>
    <property type="match status" value="1"/>
</dbReference>
<feature type="active site" evidence="10">
    <location>
        <position position="134"/>
    </location>
</feature>
<dbReference type="EMBL" id="MU865409">
    <property type="protein sequence ID" value="KAK4223921.1"/>
    <property type="molecule type" value="Genomic_DNA"/>
</dbReference>
<dbReference type="FunFam" id="2.40.70.10:FF:000026">
    <property type="entry name" value="Endothiapepsin"/>
    <property type="match status" value="1"/>
</dbReference>
<proteinExistence type="inferred from homology"/>
<keyword evidence="7" id="KW-0378">Hydrolase</keyword>
<comment type="similarity">
    <text evidence="2">Belongs to the peptidase A1 family.</text>
</comment>
<evidence type="ECO:0000256" key="2">
    <source>
        <dbReference type="ARBA" id="ARBA00007447"/>
    </source>
</evidence>
<organism evidence="14 15">
    <name type="scientific">Podospora fimiseda</name>
    <dbReference type="NCBI Taxonomy" id="252190"/>
    <lineage>
        <taxon>Eukaryota</taxon>
        <taxon>Fungi</taxon>
        <taxon>Dikarya</taxon>
        <taxon>Ascomycota</taxon>
        <taxon>Pezizomycotina</taxon>
        <taxon>Sordariomycetes</taxon>
        <taxon>Sordariomycetidae</taxon>
        <taxon>Sordariales</taxon>
        <taxon>Podosporaceae</taxon>
        <taxon>Podospora</taxon>
    </lineage>
</organism>
<dbReference type="PRINTS" id="PR00792">
    <property type="entry name" value="PEPSIN"/>
</dbReference>
<dbReference type="GO" id="GO:0005576">
    <property type="term" value="C:extracellular region"/>
    <property type="evidence" value="ECO:0007669"/>
    <property type="project" value="UniProtKB-SubCell"/>
</dbReference>
<keyword evidence="8" id="KW-0865">Zymogen</keyword>
<feature type="disulfide bond" evidence="11">
    <location>
        <begin position="362"/>
        <end position="397"/>
    </location>
</feature>
<evidence type="ECO:0000256" key="9">
    <source>
        <dbReference type="ARBA" id="ARBA00023180"/>
    </source>
</evidence>
<dbReference type="InterPro" id="IPR021109">
    <property type="entry name" value="Peptidase_aspartic_dom_sf"/>
</dbReference>
<evidence type="ECO:0000256" key="11">
    <source>
        <dbReference type="PIRSR" id="PIRSR601461-2"/>
    </source>
</evidence>
<dbReference type="AlphaFoldDB" id="A0AAN7GPI0"/>
<dbReference type="Gene3D" id="2.40.70.10">
    <property type="entry name" value="Acid Proteases"/>
    <property type="match status" value="2"/>
</dbReference>
<keyword evidence="9" id="KW-0325">Glycoprotein</keyword>
<evidence type="ECO:0000256" key="7">
    <source>
        <dbReference type="ARBA" id="ARBA00022801"/>
    </source>
</evidence>
<feature type="active site" evidence="10">
    <location>
        <position position="326"/>
    </location>
</feature>